<evidence type="ECO:0000313" key="2">
    <source>
        <dbReference type="EMBL" id="OLP84363.1"/>
    </source>
</evidence>
<keyword evidence="1" id="KW-0732">Signal</keyword>
<dbReference type="Proteomes" id="UP000186817">
    <property type="component" value="Unassembled WGS sequence"/>
</dbReference>
<protein>
    <submittedName>
        <fullName evidence="2">Uncharacterized protein</fullName>
    </submittedName>
</protein>
<comment type="caution">
    <text evidence="2">The sequence shown here is derived from an EMBL/GenBank/DDBJ whole genome shotgun (WGS) entry which is preliminary data.</text>
</comment>
<evidence type="ECO:0000256" key="1">
    <source>
        <dbReference type="SAM" id="SignalP"/>
    </source>
</evidence>
<gene>
    <name evidence="2" type="ORF">AK812_SmicGene34780</name>
</gene>
<accession>A0A1Q9CN60</accession>
<feature type="signal peptide" evidence="1">
    <location>
        <begin position="1"/>
        <end position="26"/>
    </location>
</feature>
<name>A0A1Q9CN60_SYMMI</name>
<dbReference type="EMBL" id="LSRX01001047">
    <property type="protein sequence ID" value="OLP84363.1"/>
    <property type="molecule type" value="Genomic_DNA"/>
</dbReference>
<keyword evidence="3" id="KW-1185">Reference proteome</keyword>
<organism evidence="2 3">
    <name type="scientific">Symbiodinium microadriaticum</name>
    <name type="common">Dinoflagellate</name>
    <name type="synonym">Zooxanthella microadriatica</name>
    <dbReference type="NCBI Taxonomy" id="2951"/>
    <lineage>
        <taxon>Eukaryota</taxon>
        <taxon>Sar</taxon>
        <taxon>Alveolata</taxon>
        <taxon>Dinophyceae</taxon>
        <taxon>Suessiales</taxon>
        <taxon>Symbiodiniaceae</taxon>
        <taxon>Symbiodinium</taxon>
    </lineage>
</organism>
<dbReference type="AlphaFoldDB" id="A0A1Q9CN60"/>
<feature type="chain" id="PRO_5012503140" evidence="1">
    <location>
        <begin position="27"/>
        <end position="135"/>
    </location>
</feature>
<sequence length="135" mass="14845">MFTFANFQQLFCVGLSLLIILREQDTQLPTELGAFARCPLSELEALRLRWGPVSAWGITASPTVEHWFAWLEEAENLALASFPAAEKLARLPTPAADAEEFVSKQDVFAAELDVSLLCEVAKLPPGSNFPKIPEA</sequence>
<reference evidence="2 3" key="1">
    <citation type="submission" date="2016-02" db="EMBL/GenBank/DDBJ databases">
        <title>Genome analysis of coral dinoflagellate symbionts highlights evolutionary adaptations to a symbiotic lifestyle.</title>
        <authorList>
            <person name="Aranda M."/>
            <person name="Li Y."/>
            <person name="Liew Y.J."/>
            <person name="Baumgarten S."/>
            <person name="Simakov O."/>
            <person name="Wilson M."/>
            <person name="Piel J."/>
            <person name="Ashoor H."/>
            <person name="Bougouffa S."/>
            <person name="Bajic V.B."/>
            <person name="Ryu T."/>
            <person name="Ravasi T."/>
            <person name="Bayer T."/>
            <person name="Micklem G."/>
            <person name="Kim H."/>
            <person name="Bhak J."/>
            <person name="Lajeunesse T.C."/>
            <person name="Voolstra C.R."/>
        </authorList>
    </citation>
    <scope>NUCLEOTIDE SEQUENCE [LARGE SCALE GENOMIC DNA]</scope>
    <source>
        <strain evidence="2 3">CCMP2467</strain>
    </source>
</reference>
<proteinExistence type="predicted"/>
<evidence type="ECO:0000313" key="3">
    <source>
        <dbReference type="Proteomes" id="UP000186817"/>
    </source>
</evidence>